<evidence type="ECO:0000313" key="1">
    <source>
        <dbReference type="EMBL" id="SVA73062.1"/>
    </source>
</evidence>
<reference evidence="1" key="1">
    <citation type="submission" date="2018-05" db="EMBL/GenBank/DDBJ databases">
        <authorList>
            <person name="Lanie J.A."/>
            <person name="Ng W.-L."/>
            <person name="Kazmierczak K.M."/>
            <person name="Andrzejewski T.M."/>
            <person name="Davidsen T.M."/>
            <person name="Wayne K.J."/>
            <person name="Tettelin H."/>
            <person name="Glass J.I."/>
            <person name="Rusch D."/>
            <person name="Podicherti R."/>
            <person name="Tsui H.-C.T."/>
            <person name="Winkler M.E."/>
        </authorList>
    </citation>
    <scope>NUCLEOTIDE SEQUENCE</scope>
</reference>
<dbReference type="AlphaFoldDB" id="A0A381Y8U6"/>
<gene>
    <name evidence="1" type="ORF">METZ01_LOCUS125916</name>
</gene>
<sequence length="283" mass="31285">MVGKLLVLVMTLGSAQVYGQQVQRLPLAPRPPRGEPVAPFFEGWYRNTDGTFTLSFGYFNLNMDESLDVPMGPDNFIEPAEFDGMQPTHFPSSPRRDRGVFTVDVPASFSDQEQRVVWTITANDVTYSVPAKVGVEAFQLDYGPRAMGSVPPLVRLEGSEAEGQHPTGVMLDGIRSATVGSPMELTVWASEVSVRSEDDIANRDGVALRLLWFKHQGPRGEVNFQDRLMVLEEGEGEAVTTVTFAEPGDYVLRVRVDNWDANDSTGGDQCCWTNGYMRVKVTD</sequence>
<name>A0A381Y8U6_9ZZZZ</name>
<organism evidence="1">
    <name type="scientific">marine metagenome</name>
    <dbReference type="NCBI Taxonomy" id="408172"/>
    <lineage>
        <taxon>unclassified sequences</taxon>
        <taxon>metagenomes</taxon>
        <taxon>ecological metagenomes</taxon>
    </lineage>
</organism>
<proteinExistence type="predicted"/>
<dbReference type="EMBL" id="UINC01017584">
    <property type="protein sequence ID" value="SVA73062.1"/>
    <property type="molecule type" value="Genomic_DNA"/>
</dbReference>
<accession>A0A381Y8U6</accession>
<protein>
    <recommendedName>
        <fullName evidence="2">PKD domain-containing protein</fullName>
    </recommendedName>
</protein>
<evidence type="ECO:0008006" key="2">
    <source>
        <dbReference type="Google" id="ProtNLM"/>
    </source>
</evidence>